<comment type="caution">
    <text evidence="1">The sequence shown here is derived from an EMBL/GenBank/DDBJ whole genome shotgun (WGS) entry which is preliminary data.</text>
</comment>
<reference evidence="1" key="1">
    <citation type="journal article" date="2020" name="Cell">
        <title>Large-Scale Comparative Analyses of Tick Genomes Elucidate Their Genetic Diversity and Vector Capacities.</title>
        <authorList>
            <consortium name="Tick Genome and Microbiome Consortium (TIGMIC)"/>
            <person name="Jia N."/>
            <person name="Wang J."/>
            <person name="Shi W."/>
            <person name="Du L."/>
            <person name="Sun Y."/>
            <person name="Zhan W."/>
            <person name="Jiang J.F."/>
            <person name="Wang Q."/>
            <person name="Zhang B."/>
            <person name="Ji P."/>
            <person name="Bell-Sakyi L."/>
            <person name="Cui X.M."/>
            <person name="Yuan T.T."/>
            <person name="Jiang B.G."/>
            <person name="Yang W.F."/>
            <person name="Lam T.T."/>
            <person name="Chang Q.C."/>
            <person name="Ding S.J."/>
            <person name="Wang X.J."/>
            <person name="Zhu J.G."/>
            <person name="Ruan X.D."/>
            <person name="Zhao L."/>
            <person name="Wei J.T."/>
            <person name="Ye R.Z."/>
            <person name="Que T.C."/>
            <person name="Du C.H."/>
            <person name="Zhou Y.H."/>
            <person name="Cheng J.X."/>
            <person name="Dai P.F."/>
            <person name="Guo W.B."/>
            <person name="Han X.H."/>
            <person name="Huang E.J."/>
            <person name="Li L.F."/>
            <person name="Wei W."/>
            <person name="Gao Y.C."/>
            <person name="Liu J.Z."/>
            <person name="Shao H.Z."/>
            <person name="Wang X."/>
            <person name="Wang C.C."/>
            <person name="Yang T.C."/>
            <person name="Huo Q.B."/>
            <person name="Li W."/>
            <person name="Chen H.Y."/>
            <person name="Chen S.E."/>
            <person name="Zhou L.G."/>
            <person name="Ni X.B."/>
            <person name="Tian J.H."/>
            <person name="Sheng Y."/>
            <person name="Liu T."/>
            <person name="Pan Y.S."/>
            <person name="Xia L.Y."/>
            <person name="Li J."/>
            <person name="Zhao F."/>
            <person name="Cao W.C."/>
        </authorList>
    </citation>
    <scope>NUCLEOTIDE SEQUENCE</scope>
    <source>
        <strain evidence="1">Rsan-2018</strain>
    </source>
</reference>
<reference evidence="1" key="2">
    <citation type="submission" date="2021-09" db="EMBL/GenBank/DDBJ databases">
        <authorList>
            <person name="Jia N."/>
            <person name="Wang J."/>
            <person name="Shi W."/>
            <person name="Du L."/>
            <person name="Sun Y."/>
            <person name="Zhan W."/>
            <person name="Jiang J."/>
            <person name="Wang Q."/>
            <person name="Zhang B."/>
            <person name="Ji P."/>
            <person name="Sakyi L.B."/>
            <person name="Cui X."/>
            <person name="Yuan T."/>
            <person name="Jiang B."/>
            <person name="Yang W."/>
            <person name="Lam T.T.-Y."/>
            <person name="Chang Q."/>
            <person name="Ding S."/>
            <person name="Wang X."/>
            <person name="Zhu J."/>
            <person name="Ruan X."/>
            <person name="Zhao L."/>
            <person name="Wei J."/>
            <person name="Que T."/>
            <person name="Du C."/>
            <person name="Cheng J."/>
            <person name="Dai P."/>
            <person name="Han X."/>
            <person name="Huang E."/>
            <person name="Gao Y."/>
            <person name="Liu J."/>
            <person name="Shao H."/>
            <person name="Ye R."/>
            <person name="Li L."/>
            <person name="Wei W."/>
            <person name="Wang X."/>
            <person name="Wang C."/>
            <person name="Huo Q."/>
            <person name="Li W."/>
            <person name="Guo W."/>
            <person name="Chen H."/>
            <person name="Chen S."/>
            <person name="Zhou L."/>
            <person name="Zhou L."/>
            <person name="Ni X."/>
            <person name="Tian J."/>
            <person name="Zhou Y."/>
            <person name="Sheng Y."/>
            <person name="Liu T."/>
            <person name="Pan Y."/>
            <person name="Xia L."/>
            <person name="Li J."/>
            <person name="Zhao F."/>
            <person name="Cao W."/>
        </authorList>
    </citation>
    <scope>NUCLEOTIDE SEQUENCE</scope>
    <source>
        <strain evidence="1">Rsan-2018</strain>
        <tissue evidence="1">Larvae</tissue>
    </source>
</reference>
<sequence>MPAPLIAPIVCLIIDDTKAREPFPPCDFGATSINAASFDAYNFAPRPRVPSPSTNAHHLQFLRSGTAGPFIFLLTISVRPVSALYASTAASAATSPDFVLIAVACQHRPMSDRVLSISAAISPLTGHTGPLTLIAGQTIG</sequence>
<gene>
    <name evidence="1" type="ORF">HPB52_024572</name>
</gene>
<dbReference type="EMBL" id="JABSTV010000190">
    <property type="protein sequence ID" value="KAH7987012.1"/>
    <property type="molecule type" value="Genomic_DNA"/>
</dbReference>
<proteinExistence type="predicted"/>
<dbReference type="Proteomes" id="UP000821837">
    <property type="component" value="Unassembled WGS sequence"/>
</dbReference>
<accession>A0A9D4YS47</accession>
<dbReference type="AlphaFoldDB" id="A0A9D4YS47"/>
<name>A0A9D4YS47_RHISA</name>
<evidence type="ECO:0000313" key="2">
    <source>
        <dbReference type="Proteomes" id="UP000821837"/>
    </source>
</evidence>
<organism evidence="1 2">
    <name type="scientific">Rhipicephalus sanguineus</name>
    <name type="common">Brown dog tick</name>
    <name type="synonym">Ixodes sanguineus</name>
    <dbReference type="NCBI Taxonomy" id="34632"/>
    <lineage>
        <taxon>Eukaryota</taxon>
        <taxon>Metazoa</taxon>
        <taxon>Ecdysozoa</taxon>
        <taxon>Arthropoda</taxon>
        <taxon>Chelicerata</taxon>
        <taxon>Arachnida</taxon>
        <taxon>Acari</taxon>
        <taxon>Parasitiformes</taxon>
        <taxon>Ixodida</taxon>
        <taxon>Ixodoidea</taxon>
        <taxon>Ixodidae</taxon>
        <taxon>Rhipicephalinae</taxon>
        <taxon>Rhipicephalus</taxon>
        <taxon>Rhipicephalus</taxon>
    </lineage>
</organism>
<evidence type="ECO:0000313" key="1">
    <source>
        <dbReference type="EMBL" id="KAH7987012.1"/>
    </source>
</evidence>
<keyword evidence="2" id="KW-1185">Reference proteome</keyword>
<protein>
    <submittedName>
        <fullName evidence="1">Uncharacterized protein</fullName>
    </submittedName>
</protein>